<dbReference type="Proteomes" id="UP000473525">
    <property type="component" value="Unassembled WGS sequence"/>
</dbReference>
<protein>
    <recommendedName>
        <fullName evidence="3">Cache domain-containing protein</fullName>
    </recommendedName>
</protein>
<dbReference type="RefSeq" id="WP_157340378.1">
    <property type="nucleotide sequence ID" value="NZ_WSEK01000004.1"/>
</dbReference>
<name>A0A6L6XME5_9ACTN</name>
<reference evidence="1 2" key="1">
    <citation type="submission" date="2019-12" db="EMBL/GenBank/DDBJ databases">
        <authorList>
            <person name="Huq M.A."/>
        </authorList>
    </citation>
    <scope>NUCLEOTIDE SEQUENCE [LARGE SCALE GENOMIC DNA]</scope>
    <source>
        <strain evidence="1 2">MAH-18</strain>
    </source>
</reference>
<dbReference type="Pfam" id="PF22673">
    <property type="entry name" value="MCP-like_PDC_1"/>
    <property type="match status" value="1"/>
</dbReference>
<comment type="caution">
    <text evidence="1">The sequence shown here is derived from an EMBL/GenBank/DDBJ whole genome shotgun (WGS) entry which is preliminary data.</text>
</comment>
<dbReference type="Gene3D" id="3.30.450.20">
    <property type="entry name" value="PAS domain"/>
    <property type="match status" value="1"/>
</dbReference>
<dbReference type="AlphaFoldDB" id="A0A6L6XME5"/>
<dbReference type="EMBL" id="WSEK01000004">
    <property type="protein sequence ID" value="MVQ48270.1"/>
    <property type="molecule type" value="Genomic_DNA"/>
</dbReference>
<evidence type="ECO:0008006" key="3">
    <source>
        <dbReference type="Google" id="ProtNLM"/>
    </source>
</evidence>
<gene>
    <name evidence="1" type="ORF">GON03_03685</name>
</gene>
<evidence type="ECO:0000313" key="2">
    <source>
        <dbReference type="Proteomes" id="UP000473525"/>
    </source>
</evidence>
<sequence>MSTMPTTVSDSLARCALAVTAYFSALFGSLEVIGDRVTDAFRSDPGLAAAPLGEAVQPVAAATLAAHPVVGAGFVAAPSVLADRELYLAWWQGEEQQLLAERGVPIGHHVFDYTRHEWFQVPLTTGQRHVTGPYVDYVCTDEYVLTATVPVLVGGRMVGVAGADTRLETFEQLMREPLRHAGDVVLINAHDRCVVAADPLLRSGQKVDPTSYAVAQALPGFPFRVLGGA</sequence>
<keyword evidence="2" id="KW-1185">Reference proteome</keyword>
<proteinExistence type="predicted"/>
<dbReference type="CDD" id="cd12913">
    <property type="entry name" value="PDC1_MCP_like"/>
    <property type="match status" value="1"/>
</dbReference>
<evidence type="ECO:0000313" key="1">
    <source>
        <dbReference type="EMBL" id="MVQ48270.1"/>
    </source>
</evidence>
<accession>A0A6L6XME5</accession>
<organism evidence="1 2">
    <name type="scientific">Nocardioides agri</name>
    <dbReference type="NCBI Taxonomy" id="2682843"/>
    <lineage>
        <taxon>Bacteria</taxon>
        <taxon>Bacillati</taxon>
        <taxon>Actinomycetota</taxon>
        <taxon>Actinomycetes</taxon>
        <taxon>Propionibacteriales</taxon>
        <taxon>Nocardioidaceae</taxon>
        <taxon>Nocardioides</taxon>
    </lineage>
</organism>